<dbReference type="Pfam" id="PF02225">
    <property type="entry name" value="PA"/>
    <property type="match status" value="1"/>
</dbReference>
<feature type="domain" description="Inhibitor I9" evidence="10">
    <location>
        <begin position="52"/>
        <end position="97"/>
    </location>
</feature>
<evidence type="ECO:0000259" key="11">
    <source>
        <dbReference type="Pfam" id="PF17766"/>
    </source>
</evidence>
<feature type="domain" description="Subtilisin-like protease fibronectin type-III" evidence="11">
    <location>
        <begin position="679"/>
        <end position="784"/>
    </location>
</feature>
<dbReference type="InterPro" id="IPR003137">
    <property type="entry name" value="PA_domain"/>
</dbReference>
<dbReference type="EMBL" id="JAZHXI010000017">
    <property type="protein sequence ID" value="KAL2062380.1"/>
    <property type="molecule type" value="Genomic_DNA"/>
</dbReference>
<dbReference type="Gene3D" id="3.50.30.30">
    <property type="match status" value="1"/>
</dbReference>
<comment type="caution">
    <text evidence="12">The sequence shown here is derived from an EMBL/GenBank/DDBJ whole genome shotgun (WGS) entry which is preliminary data.</text>
</comment>
<dbReference type="CDD" id="cd02120">
    <property type="entry name" value="PA_subtilisin_like"/>
    <property type="match status" value="1"/>
</dbReference>
<evidence type="ECO:0000256" key="7">
    <source>
        <dbReference type="SAM" id="SignalP"/>
    </source>
</evidence>
<dbReference type="SUPFAM" id="SSF52743">
    <property type="entry name" value="Subtilisin-like"/>
    <property type="match status" value="1"/>
</dbReference>
<dbReference type="PANTHER" id="PTHR10795">
    <property type="entry name" value="PROPROTEIN CONVERTASE SUBTILISIN/KEXIN"/>
    <property type="match status" value="1"/>
</dbReference>
<evidence type="ECO:0000256" key="2">
    <source>
        <dbReference type="ARBA" id="ARBA00022670"/>
    </source>
</evidence>
<dbReference type="CDD" id="cd04852">
    <property type="entry name" value="Peptidases_S8_3"/>
    <property type="match status" value="1"/>
</dbReference>
<evidence type="ECO:0000256" key="1">
    <source>
        <dbReference type="ARBA" id="ARBA00011073"/>
    </source>
</evidence>
<reference evidence="12 13" key="1">
    <citation type="journal article" date="2024" name="Commun. Biol.">
        <title>Comparative genomic analysis of thermophilic fungi reveals convergent evolutionary adaptations and gene losses.</title>
        <authorList>
            <person name="Steindorff A.S."/>
            <person name="Aguilar-Pontes M.V."/>
            <person name="Robinson A.J."/>
            <person name="Andreopoulos B."/>
            <person name="LaButti K."/>
            <person name="Kuo A."/>
            <person name="Mondo S."/>
            <person name="Riley R."/>
            <person name="Otillar R."/>
            <person name="Haridas S."/>
            <person name="Lipzen A."/>
            <person name="Grimwood J."/>
            <person name="Schmutz J."/>
            <person name="Clum A."/>
            <person name="Reid I.D."/>
            <person name="Moisan M.C."/>
            <person name="Butler G."/>
            <person name="Nguyen T.T.M."/>
            <person name="Dewar K."/>
            <person name="Conant G."/>
            <person name="Drula E."/>
            <person name="Henrissat B."/>
            <person name="Hansel C."/>
            <person name="Singer S."/>
            <person name="Hutchinson M.I."/>
            <person name="de Vries R.P."/>
            <person name="Natvig D.O."/>
            <person name="Powell A.J."/>
            <person name="Tsang A."/>
            <person name="Grigoriev I.V."/>
        </authorList>
    </citation>
    <scope>NUCLEOTIDE SEQUENCE [LARGE SCALE GENOMIC DNA]</scope>
    <source>
        <strain evidence="12 13">CBS 494.80</strain>
    </source>
</reference>
<dbReference type="PRINTS" id="PR00723">
    <property type="entry name" value="SUBTILISIN"/>
</dbReference>
<feature type="active site" description="Charge relay system" evidence="6">
    <location>
        <position position="227"/>
    </location>
</feature>
<evidence type="ECO:0000256" key="5">
    <source>
        <dbReference type="ARBA" id="ARBA00022825"/>
    </source>
</evidence>
<evidence type="ECO:0000259" key="8">
    <source>
        <dbReference type="Pfam" id="PF00082"/>
    </source>
</evidence>
<accession>A0ABR4BXI7</accession>
<gene>
    <name evidence="12" type="ORF">VTL71DRAFT_6646</name>
</gene>
<evidence type="ECO:0000313" key="13">
    <source>
        <dbReference type="Proteomes" id="UP001595075"/>
    </source>
</evidence>
<keyword evidence="3 7" id="KW-0732">Signal</keyword>
<dbReference type="Gene3D" id="3.40.50.200">
    <property type="entry name" value="Peptidase S8/S53 domain"/>
    <property type="match status" value="1"/>
</dbReference>
<dbReference type="Pfam" id="PF17766">
    <property type="entry name" value="fn3_6"/>
    <property type="match status" value="1"/>
</dbReference>
<dbReference type="Pfam" id="PF00082">
    <property type="entry name" value="Peptidase_S8"/>
    <property type="match status" value="1"/>
</dbReference>
<keyword evidence="13" id="KW-1185">Reference proteome</keyword>
<evidence type="ECO:0000259" key="9">
    <source>
        <dbReference type="Pfam" id="PF02225"/>
    </source>
</evidence>
<keyword evidence="2 6" id="KW-0645">Protease</keyword>
<dbReference type="InterPro" id="IPR015500">
    <property type="entry name" value="Peptidase_S8_subtilisin-rel"/>
</dbReference>
<proteinExistence type="inferred from homology"/>
<dbReference type="InterPro" id="IPR041469">
    <property type="entry name" value="Subtilisin-like_FN3"/>
</dbReference>
<dbReference type="Proteomes" id="UP001595075">
    <property type="component" value="Unassembled WGS sequence"/>
</dbReference>
<dbReference type="InterPro" id="IPR037045">
    <property type="entry name" value="S8pro/Inhibitor_I9_sf"/>
</dbReference>
<dbReference type="InterPro" id="IPR034197">
    <property type="entry name" value="Peptidases_S8_3"/>
</dbReference>
<dbReference type="PROSITE" id="PS51892">
    <property type="entry name" value="SUBTILASE"/>
    <property type="match status" value="1"/>
</dbReference>
<keyword evidence="5 6" id="KW-0720">Serine protease</keyword>
<comment type="similarity">
    <text evidence="1 6">Belongs to the peptidase S8 family.</text>
</comment>
<evidence type="ECO:0008006" key="14">
    <source>
        <dbReference type="Google" id="ProtNLM"/>
    </source>
</evidence>
<evidence type="ECO:0000256" key="4">
    <source>
        <dbReference type="ARBA" id="ARBA00022801"/>
    </source>
</evidence>
<organism evidence="12 13">
    <name type="scientific">Oculimacula yallundae</name>
    <dbReference type="NCBI Taxonomy" id="86028"/>
    <lineage>
        <taxon>Eukaryota</taxon>
        <taxon>Fungi</taxon>
        <taxon>Dikarya</taxon>
        <taxon>Ascomycota</taxon>
        <taxon>Pezizomycotina</taxon>
        <taxon>Leotiomycetes</taxon>
        <taxon>Helotiales</taxon>
        <taxon>Ploettnerulaceae</taxon>
        <taxon>Oculimacula</taxon>
    </lineage>
</organism>
<dbReference type="InterPro" id="IPR045051">
    <property type="entry name" value="SBT"/>
</dbReference>
<feature type="chain" id="PRO_5045045399" description="Subtilisin-like protease" evidence="7">
    <location>
        <begin position="26"/>
        <end position="790"/>
    </location>
</feature>
<dbReference type="InterPro" id="IPR010259">
    <property type="entry name" value="S8pro/Inhibitor_I9"/>
</dbReference>
<feature type="signal peptide" evidence="7">
    <location>
        <begin position="1"/>
        <end position="25"/>
    </location>
</feature>
<feature type="active site" description="Charge relay system" evidence="6">
    <location>
        <position position="147"/>
    </location>
</feature>
<name>A0ABR4BXI7_9HELO</name>
<dbReference type="InterPro" id="IPR036852">
    <property type="entry name" value="Peptidase_S8/S53_dom_sf"/>
</dbReference>
<dbReference type="Gene3D" id="2.60.40.2310">
    <property type="match status" value="1"/>
</dbReference>
<feature type="domain" description="Peptidase S8/S53" evidence="8">
    <location>
        <begin position="140"/>
        <end position="608"/>
    </location>
</feature>
<evidence type="ECO:0000313" key="12">
    <source>
        <dbReference type="EMBL" id="KAL2062380.1"/>
    </source>
</evidence>
<dbReference type="SUPFAM" id="SSF54897">
    <property type="entry name" value="Protease propeptides/inhibitors"/>
    <property type="match status" value="1"/>
</dbReference>
<evidence type="ECO:0000259" key="10">
    <source>
        <dbReference type="Pfam" id="PF05922"/>
    </source>
</evidence>
<protein>
    <recommendedName>
        <fullName evidence="14">Subtilisin-like protease</fullName>
    </recommendedName>
</protein>
<evidence type="ECO:0000256" key="6">
    <source>
        <dbReference type="PROSITE-ProRule" id="PRU01240"/>
    </source>
</evidence>
<feature type="active site" description="Charge relay system" evidence="6">
    <location>
        <position position="563"/>
    </location>
</feature>
<keyword evidence="4 6" id="KW-0378">Hydrolase</keyword>
<sequence length="790" mass="83160">MFLGTLTSSLLVYGILFTGTATAQGKKNYIVNLMPGAPTNGLARRQEVQAAAAVAPASILYNYANVLDGFAATLTEDEAVRLNAHPEVVSVREEKVFKKMTTRTPAFLGMEDSKGLLGARGFEYSGMENQKREVDPAEANVIIGLLDTGVWPENPMYDDTGMPDIPSHWKGSCDEGEQFTKANCNKKLIGAAYFYQGFAAAYKNETGLPFNFTTAGEIGSARDSDGHGTHTSTTAGGSMAANVSLFGQAAGTARGMAKDARLAMYKVCWNDNCFESDMMAAMERAIADGVNVISASIGGDPSFRDDGMVPGAFAAMEKGILVAFSAGNSGSKPSSVSNNVPWMLTVAASTLDRDFPATAILGDGRNFTGLSLYSNGAFPDIKPISADTFLPLILGSAAGSNVTAATLCLEGSLKHDLVAGKVVVCMKGKNGRVVKGAVVKAAGGRGMIMINPPADGEAVLADAHVLPAMHLGAIAGAAILEYAKSSNATCSFDFQGTRVGIPAPQMAFFSSRGPSRPIPQIMKPDITGPGVNIFAGWSGLNKPFGIAANDTRKIDYNIISGTSMSCPHLAGIAAYIMARRPGWSAAAVRSAMMTTAYTTTKGTSNPIIDLATGGSATPFDYGNGHVAPIAALDPGLVYDISAQEYKEFICSVNKTQAFMAEVSRTNFTCEQDKVYSAYNLNYPSFGAFYNSSAVTNGTYIARFPRTVTNVGGAGTYTASLSIVDKSLVEVSVIPEKLIFEAAGEKKTFELVVKMNSRSGNVTNSFLTSHGRLEWSDGTHKVGSSLGFIWG</sequence>
<dbReference type="Gene3D" id="3.30.70.80">
    <property type="entry name" value="Peptidase S8 propeptide/proteinase inhibitor I9"/>
    <property type="match status" value="1"/>
</dbReference>
<dbReference type="Pfam" id="PF05922">
    <property type="entry name" value="Inhibitor_I9"/>
    <property type="match status" value="1"/>
</dbReference>
<feature type="domain" description="PA" evidence="9">
    <location>
        <begin position="414"/>
        <end position="479"/>
    </location>
</feature>
<dbReference type="InterPro" id="IPR000209">
    <property type="entry name" value="Peptidase_S8/S53_dom"/>
</dbReference>
<evidence type="ECO:0000256" key="3">
    <source>
        <dbReference type="ARBA" id="ARBA00022729"/>
    </source>
</evidence>